<dbReference type="InterPro" id="IPR058660">
    <property type="entry name" value="WHD_DnaB"/>
</dbReference>
<gene>
    <name evidence="5" type="primary">dnaB</name>
    <name evidence="5" type="ORF">SCLAR_v1c02980</name>
</gene>
<feature type="transmembrane region" description="Helical" evidence="2">
    <location>
        <begin position="21"/>
        <end position="41"/>
    </location>
</feature>
<evidence type="ECO:0000313" key="5">
    <source>
        <dbReference type="EMBL" id="ATX70628.1"/>
    </source>
</evidence>
<evidence type="ECO:0000313" key="6">
    <source>
        <dbReference type="Proteomes" id="UP000231179"/>
    </source>
</evidence>
<reference evidence="5 6" key="1">
    <citation type="submission" date="2017-11" db="EMBL/GenBank/DDBJ databases">
        <title>Complete genome sequence of Spiroplasma clarkii CN-5 (DSM 19994).</title>
        <authorList>
            <person name="Tsai Y.-M."/>
            <person name="Chang A."/>
            <person name="Lo W.-S."/>
            <person name="Kuo C.-H."/>
        </authorList>
    </citation>
    <scope>NUCLEOTIDE SEQUENCE [LARGE SCALE GENOMIC DNA]</scope>
    <source>
        <strain evidence="5 6">CN-5</strain>
    </source>
</reference>
<name>A0A2K8KG23_9MOLU</name>
<keyword evidence="6" id="KW-1185">Reference proteome</keyword>
<proteinExistence type="inferred from homology"/>
<dbReference type="InterPro" id="IPR006343">
    <property type="entry name" value="DnaB/C_C"/>
</dbReference>
<evidence type="ECO:0000256" key="1">
    <source>
        <dbReference type="ARBA" id="ARBA00093462"/>
    </source>
</evidence>
<evidence type="ECO:0000256" key="2">
    <source>
        <dbReference type="SAM" id="Phobius"/>
    </source>
</evidence>
<sequence length="422" mass="48630">MEKYVYKVVLKNSISALDQKVLTYLYLPIIGAKAMALYQFLAYEYESIKELRNMKITEERILKNLGYSEDALDKQCKKLEALNLLEILQNNKKQHKIYNVYAPLEPSDFFANKIFSALLLKNTSKDDFDIARFIFKDEGDLLDEQGYIKRVTSISDVFTNVQDLEVAVIPKGIKSKPKKSNPCVKELDWATITCELEKSNIIMKKNDKTMKLIEEVYTLYKVPVDKILKTVIEAYNKNTLRIDEELLYAHLSSEIQNAEVTALAMKFDPKANMFANQKMKIFEFESLEPEDYLTQLMNVSLLDQDKENLIKKLRDVYKMRNSVINCLLDFSYYKNNGNVVPNYLYKIAATMNELSIKTADAAMVYLKEAVKNANKPKFKSTILTAAPTNNDANLWNLPQDPNGYKVSEVIDEESFIEVWGNS</sequence>
<dbReference type="AlphaFoldDB" id="A0A2K8KG23"/>
<dbReference type="Pfam" id="PF07261">
    <property type="entry name" value="DnaB_2"/>
    <property type="match status" value="1"/>
</dbReference>
<comment type="similarity">
    <text evidence="1">Belongs to the DnaB/DnaD family.</text>
</comment>
<evidence type="ECO:0000259" key="3">
    <source>
        <dbReference type="Pfam" id="PF07261"/>
    </source>
</evidence>
<feature type="domain" description="DnaB/C C-terminal" evidence="3">
    <location>
        <begin position="308"/>
        <end position="365"/>
    </location>
</feature>
<dbReference type="Proteomes" id="UP000231179">
    <property type="component" value="Chromosome"/>
</dbReference>
<organism evidence="5 6">
    <name type="scientific">Spiroplasma clarkii</name>
    <dbReference type="NCBI Taxonomy" id="2139"/>
    <lineage>
        <taxon>Bacteria</taxon>
        <taxon>Bacillati</taxon>
        <taxon>Mycoplasmatota</taxon>
        <taxon>Mollicutes</taxon>
        <taxon>Entomoplasmatales</taxon>
        <taxon>Spiroplasmataceae</taxon>
        <taxon>Spiroplasma</taxon>
    </lineage>
</organism>
<dbReference type="Pfam" id="PF25888">
    <property type="entry name" value="WHD_DnaB"/>
    <property type="match status" value="1"/>
</dbReference>
<keyword evidence="2" id="KW-1133">Transmembrane helix</keyword>
<feature type="domain" description="Replicative helicase loading/DNA remodeling protein DnaB N-terminal winged helix" evidence="4">
    <location>
        <begin position="6"/>
        <end position="220"/>
    </location>
</feature>
<dbReference type="EMBL" id="CP024870">
    <property type="protein sequence ID" value="ATX70628.1"/>
    <property type="molecule type" value="Genomic_DNA"/>
</dbReference>
<keyword evidence="2" id="KW-0812">Transmembrane</keyword>
<dbReference type="RefSeq" id="WP_100254192.1">
    <property type="nucleotide sequence ID" value="NZ_CP024870.1"/>
</dbReference>
<accession>A0A2K8KG23</accession>
<evidence type="ECO:0000259" key="4">
    <source>
        <dbReference type="Pfam" id="PF25888"/>
    </source>
</evidence>
<protein>
    <submittedName>
        <fullName evidence="5">Chromosome replication initiation and membrane attachment protein</fullName>
    </submittedName>
</protein>
<keyword evidence="2" id="KW-0472">Membrane</keyword>